<dbReference type="SUPFAM" id="SSF53623">
    <property type="entry name" value="MurD-like peptide ligases, catalytic domain"/>
    <property type="match status" value="1"/>
</dbReference>
<keyword evidence="2" id="KW-0436">Ligase</keyword>
<dbReference type="InterPro" id="IPR036565">
    <property type="entry name" value="Mur-like_cat_sf"/>
</dbReference>
<evidence type="ECO:0000256" key="3">
    <source>
        <dbReference type="ARBA" id="ARBA00022741"/>
    </source>
</evidence>
<name>A0A381YBA1_9ZZZZ</name>
<evidence type="ECO:0000256" key="4">
    <source>
        <dbReference type="ARBA" id="ARBA00022840"/>
    </source>
</evidence>
<proteinExistence type="inferred from homology"/>
<evidence type="ECO:0000313" key="5">
    <source>
        <dbReference type="EMBL" id="SVA74180.1"/>
    </source>
</evidence>
<evidence type="ECO:0008006" key="6">
    <source>
        <dbReference type="Google" id="ProtNLM"/>
    </source>
</evidence>
<protein>
    <recommendedName>
        <fullName evidence="6">Mur ligase central domain-containing protein</fullName>
    </recommendedName>
</protein>
<dbReference type="AlphaFoldDB" id="A0A381YBA1"/>
<feature type="non-terminal residue" evidence="5">
    <location>
        <position position="1"/>
    </location>
</feature>
<accession>A0A381YBA1</accession>
<dbReference type="GO" id="GO:0008841">
    <property type="term" value="F:dihydrofolate synthase activity"/>
    <property type="evidence" value="ECO:0007669"/>
    <property type="project" value="TreeGrafter"/>
</dbReference>
<organism evidence="5">
    <name type="scientific">marine metagenome</name>
    <dbReference type="NCBI Taxonomy" id="408172"/>
    <lineage>
        <taxon>unclassified sequences</taxon>
        <taxon>metagenomes</taxon>
        <taxon>ecological metagenomes</taxon>
    </lineage>
</organism>
<evidence type="ECO:0000256" key="2">
    <source>
        <dbReference type="ARBA" id="ARBA00022598"/>
    </source>
</evidence>
<evidence type="ECO:0000256" key="1">
    <source>
        <dbReference type="ARBA" id="ARBA00008276"/>
    </source>
</evidence>
<dbReference type="GO" id="GO:0004326">
    <property type="term" value="F:tetrahydrofolylpolyglutamate synthase activity"/>
    <property type="evidence" value="ECO:0007669"/>
    <property type="project" value="InterPro"/>
</dbReference>
<keyword evidence="3" id="KW-0547">Nucleotide-binding</keyword>
<dbReference type="InterPro" id="IPR001645">
    <property type="entry name" value="Folylpolyglutamate_synth"/>
</dbReference>
<reference evidence="5" key="1">
    <citation type="submission" date="2018-05" db="EMBL/GenBank/DDBJ databases">
        <authorList>
            <person name="Lanie J.A."/>
            <person name="Ng W.-L."/>
            <person name="Kazmierczak K.M."/>
            <person name="Andrzejewski T.M."/>
            <person name="Davidsen T.M."/>
            <person name="Wayne K.J."/>
            <person name="Tettelin H."/>
            <person name="Glass J.I."/>
            <person name="Rusch D."/>
            <person name="Podicherti R."/>
            <person name="Tsui H.-C.T."/>
            <person name="Winkler M.E."/>
        </authorList>
    </citation>
    <scope>NUCLEOTIDE SEQUENCE</scope>
</reference>
<dbReference type="PANTHER" id="PTHR11136:SF0">
    <property type="entry name" value="DIHYDROFOLATE SYNTHETASE-RELATED"/>
    <property type="match status" value="1"/>
</dbReference>
<dbReference type="GO" id="GO:0005737">
    <property type="term" value="C:cytoplasm"/>
    <property type="evidence" value="ECO:0007669"/>
    <property type="project" value="TreeGrafter"/>
</dbReference>
<dbReference type="Gene3D" id="3.40.1190.10">
    <property type="entry name" value="Mur-like, catalytic domain"/>
    <property type="match status" value="1"/>
</dbReference>
<feature type="non-terminal residue" evidence="5">
    <location>
        <position position="46"/>
    </location>
</feature>
<dbReference type="GO" id="GO:0005524">
    <property type="term" value="F:ATP binding"/>
    <property type="evidence" value="ECO:0007669"/>
    <property type="project" value="UniProtKB-KW"/>
</dbReference>
<comment type="similarity">
    <text evidence="1">Belongs to the folylpolyglutamate synthase family.</text>
</comment>
<dbReference type="PANTHER" id="PTHR11136">
    <property type="entry name" value="FOLYLPOLYGLUTAMATE SYNTHASE-RELATED"/>
    <property type="match status" value="1"/>
</dbReference>
<keyword evidence="4" id="KW-0067">ATP-binding</keyword>
<dbReference type="EMBL" id="UINC01017797">
    <property type="protein sequence ID" value="SVA74180.1"/>
    <property type="molecule type" value="Genomic_DNA"/>
</dbReference>
<gene>
    <name evidence="5" type="ORF">METZ01_LOCUS127034</name>
</gene>
<sequence>VITFAGTNGKGSTVRFVESIYVSAGYRVGAYTSPHLVAYGERIQLN</sequence>